<dbReference type="GO" id="GO:0003676">
    <property type="term" value="F:nucleic acid binding"/>
    <property type="evidence" value="ECO:0007669"/>
    <property type="project" value="InterPro"/>
</dbReference>
<evidence type="ECO:0000313" key="4">
    <source>
        <dbReference type="Proteomes" id="UP000014417"/>
    </source>
</evidence>
<organism evidence="3 4">
    <name type="scientific">Propionimicrobium lymphophilum ACS-093-V-SCH5</name>
    <dbReference type="NCBI Taxonomy" id="883161"/>
    <lineage>
        <taxon>Bacteria</taxon>
        <taxon>Bacillati</taxon>
        <taxon>Actinomycetota</taxon>
        <taxon>Actinomycetes</taxon>
        <taxon>Propionibacteriales</taxon>
        <taxon>Propionibacteriaceae</taxon>
        <taxon>Propionimicrobium</taxon>
    </lineage>
</organism>
<dbReference type="AlphaFoldDB" id="S2WZX8"/>
<dbReference type="PANTHER" id="PTHR34039:SF1">
    <property type="entry name" value="UPF0102 PROTEIN YRAN"/>
    <property type="match status" value="1"/>
</dbReference>
<proteinExistence type="inferred from homology"/>
<dbReference type="RefSeq" id="WP_016455604.1">
    <property type="nucleotide sequence ID" value="NZ_KE150269.1"/>
</dbReference>
<dbReference type="OrthoDB" id="9794876at2"/>
<comment type="similarity">
    <text evidence="1 2">Belongs to the UPF0102 family.</text>
</comment>
<name>S2WZX8_9ACTN</name>
<dbReference type="InterPro" id="IPR011856">
    <property type="entry name" value="tRNA_endonuc-like_dom_sf"/>
</dbReference>
<dbReference type="NCBIfam" id="NF009154">
    <property type="entry name" value="PRK12497.3-3"/>
    <property type="match status" value="1"/>
</dbReference>
<reference evidence="3 4" key="1">
    <citation type="submission" date="2013-04" db="EMBL/GenBank/DDBJ databases">
        <title>The Genome Sequence of Propionimicrobium lymphophilum ACS-093-V-SCH5.</title>
        <authorList>
            <consortium name="The Broad Institute Genomics Platform"/>
            <person name="Earl A."/>
            <person name="Ward D."/>
            <person name="Feldgarden M."/>
            <person name="Gevers D."/>
            <person name="Saerens B."/>
            <person name="Vaneechoutte M."/>
            <person name="Walker B."/>
            <person name="Young S."/>
            <person name="Zeng Q."/>
            <person name="Gargeya S."/>
            <person name="Fitzgerald M."/>
            <person name="Haas B."/>
            <person name="Abouelleil A."/>
            <person name="Allen A.W."/>
            <person name="Alvarado L."/>
            <person name="Arachchi H.M."/>
            <person name="Berlin A.M."/>
            <person name="Chapman S.B."/>
            <person name="Gainer-Dewar J."/>
            <person name="Goldberg J."/>
            <person name="Griggs A."/>
            <person name="Gujja S."/>
            <person name="Hansen M."/>
            <person name="Howarth C."/>
            <person name="Imamovic A."/>
            <person name="Ireland A."/>
            <person name="Larimer J."/>
            <person name="McCowan C."/>
            <person name="Murphy C."/>
            <person name="Pearson M."/>
            <person name="Poon T.W."/>
            <person name="Priest M."/>
            <person name="Roberts A."/>
            <person name="Saif S."/>
            <person name="Shea T."/>
            <person name="Sisk P."/>
            <person name="Sykes S."/>
            <person name="Wortman J."/>
            <person name="Nusbaum C."/>
            <person name="Birren B."/>
        </authorList>
    </citation>
    <scope>NUCLEOTIDE SEQUENCE [LARGE SCALE GENOMIC DNA]</scope>
    <source>
        <strain evidence="3 4">ACS-093-V-SCH5</strain>
    </source>
</reference>
<accession>S2WZX8</accession>
<dbReference type="InterPro" id="IPR011335">
    <property type="entry name" value="Restrct_endonuc-II-like"/>
</dbReference>
<comment type="caution">
    <text evidence="3">The sequence shown here is derived from an EMBL/GenBank/DDBJ whole genome shotgun (WGS) entry which is preliminary data.</text>
</comment>
<dbReference type="PANTHER" id="PTHR34039">
    <property type="entry name" value="UPF0102 PROTEIN YRAN"/>
    <property type="match status" value="1"/>
</dbReference>
<dbReference type="Proteomes" id="UP000014417">
    <property type="component" value="Unassembled WGS sequence"/>
</dbReference>
<dbReference type="HOGENOM" id="CLU_115353_2_3_11"/>
<dbReference type="Pfam" id="PF02021">
    <property type="entry name" value="UPF0102"/>
    <property type="match status" value="1"/>
</dbReference>
<dbReference type="InterPro" id="IPR003509">
    <property type="entry name" value="UPF0102_YraN-like"/>
</dbReference>
<evidence type="ECO:0000256" key="1">
    <source>
        <dbReference type="ARBA" id="ARBA00006738"/>
    </source>
</evidence>
<dbReference type="CDD" id="cd20736">
    <property type="entry name" value="PoNe_Nuclease"/>
    <property type="match status" value="1"/>
</dbReference>
<protein>
    <recommendedName>
        <fullName evidence="2">UPF0102 protein HMPREF9306_00760</fullName>
    </recommendedName>
</protein>
<dbReference type="STRING" id="883161.HMPREF9306_00760"/>
<dbReference type="EMBL" id="AGZR01000005">
    <property type="protein sequence ID" value="EPD33229.1"/>
    <property type="molecule type" value="Genomic_DNA"/>
</dbReference>
<dbReference type="SUPFAM" id="SSF52980">
    <property type="entry name" value="Restriction endonuclease-like"/>
    <property type="match status" value="1"/>
</dbReference>
<sequence>MRDVPNKTIALGRAGEQEAAEYLSNLGWQIVERNWRCPIGELDICALAPNEFGAPTAVAVEVKTRSGLKFGDPLEAITWEKTARLRKLAAVWARSLDARHDGVRLDAVGVLKRRGRAVEIHHVMGL</sequence>
<dbReference type="HAMAP" id="MF_00048">
    <property type="entry name" value="UPF0102"/>
    <property type="match status" value="1"/>
</dbReference>
<dbReference type="Gene3D" id="3.40.1350.10">
    <property type="match status" value="1"/>
</dbReference>
<keyword evidence="4" id="KW-1185">Reference proteome</keyword>
<gene>
    <name evidence="3" type="ORF">HMPREF9306_00760</name>
</gene>
<evidence type="ECO:0000256" key="2">
    <source>
        <dbReference type="HAMAP-Rule" id="MF_00048"/>
    </source>
</evidence>
<evidence type="ECO:0000313" key="3">
    <source>
        <dbReference type="EMBL" id="EPD33229.1"/>
    </source>
</evidence>